<name>A0AAD8EAT5_DIPPU</name>
<dbReference type="AlphaFoldDB" id="A0AAD8EAT5"/>
<evidence type="ECO:0000256" key="1">
    <source>
        <dbReference type="SAM" id="MobiDB-lite"/>
    </source>
</evidence>
<comment type="caution">
    <text evidence="2">The sequence shown here is derived from an EMBL/GenBank/DDBJ whole genome shotgun (WGS) entry which is preliminary data.</text>
</comment>
<evidence type="ECO:0000313" key="2">
    <source>
        <dbReference type="EMBL" id="KAJ9583181.1"/>
    </source>
</evidence>
<reference evidence="2" key="2">
    <citation type="submission" date="2023-05" db="EMBL/GenBank/DDBJ databases">
        <authorList>
            <person name="Fouks B."/>
        </authorList>
    </citation>
    <scope>NUCLEOTIDE SEQUENCE</scope>
    <source>
        <strain evidence="2">Stay&amp;Tobe</strain>
        <tissue evidence="2">Testes</tissue>
    </source>
</reference>
<sequence>LQILQRVMFLLQVSCRVHPTPARMVERASPSRMENHPARSYYRPYGEGEEGQ</sequence>
<evidence type="ECO:0000313" key="3">
    <source>
        <dbReference type="Proteomes" id="UP001233999"/>
    </source>
</evidence>
<feature type="non-terminal residue" evidence="2">
    <location>
        <position position="1"/>
    </location>
</feature>
<organism evidence="2 3">
    <name type="scientific">Diploptera punctata</name>
    <name type="common">Pacific beetle cockroach</name>
    <dbReference type="NCBI Taxonomy" id="6984"/>
    <lineage>
        <taxon>Eukaryota</taxon>
        <taxon>Metazoa</taxon>
        <taxon>Ecdysozoa</taxon>
        <taxon>Arthropoda</taxon>
        <taxon>Hexapoda</taxon>
        <taxon>Insecta</taxon>
        <taxon>Pterygota</taxon>
        <taxon>Neoptera</taxon>
        <taxon>Polyneoptera</taxon>
        <taxon>Dictyoptera</taxon>
        <taxon>Blattodea</taxon>
        <taxon>Blaberoidea</taxon>
        <taxon>Blaberidae</taxon>
        <taxon>Diplopterinae</taxon>
        <taxon>Diploptera</taxon>
    </lineage>
</organism>
<protein>
    <submittedName>
        <fullName evidence="2">Uncharacterized protein</fullName>
    </submittedName>
</protein>
<dbReference type="Proteomes" id="UP001233999">
    <property type="component" value="Unassembled WGS sequence"/>
</dbReference>
<feature type="region of interest" description="Disordered" evidence="1">
    <location>
        <begin position="24"/>
        <end position="52"/>
    </location>
</feature>
<dbReference type="EMBL" id="JASPKZ010007648">
    <property type="protein sequence ID" value="KAJ9583181.1"/>
    <property type="molecule type" value="Genomic_DNA"/>
</dbReference>
<accession>A0AAD8EAT5</accession>
<proteinExistence type="predicted"/>
<feature type="non-terminal residue" evidence="2">
    <location>
        <position position="52"/>
    </location>
</feature>
<keyword evidence="3" id="KW-1185">Reference proteome</keyword>
<gene>
    <name evidence="2" type="ORF">L9F63_022481</name>
</gene>
<reference evidence="2" key="1">
    <citation type="journal article" date="2023" name="IScience">
        <title>Live-bearing cockroach genome reveals convergent evolutionary mechanisms linked to viviparity in insects and beyond.</title>
        <authorList>
            <person name="Fouks B."/>
            <person name="Harrison M.C."/>
            <person name="Mikhailova A.A."/>
            <person name="Marchal E."/>
            <person name="English S."/>
            <person name="Carruthers M."/>
            <person name="Jennings E.C."/>
            <person name="Chiamaka E.L."/>
            <person name="Frigard R.A."/>
            <person name="Pippel M."/>
            <person name="Attardo G.M."/>
            <person name="Benoit J.B."/>
            <person name="Bornberg-Bauer E."/>
            <person name="Tobe S.S."/>
        </authorList>
    </citation>
    <scope>NUCLEOTIDE SEQUENCE</scope>
    <source>
        <strain evidence="2">Stay&amp;Tobe</strain>
    </source>
</reference>